<evidence type="ECO:0000313" key="2">
    <source>
        <dbReference type="Proteomes" id="UP000799439"/>
    </source>
</evidence>
<name>A0A9P4IU85_9PEZI</name>
<accession>A0A9P4IU85</accession>
<keyword evidence="2" id="KW-1185">Reference proteome</keyword>
<dbReference type="EMBL" id="ML996095">
    <property type="protein sequence ID" value="KAF2147865.1"/>
    <property type="molecule type" value="Genomic_DNA"/>
</dbReference>
<dbReference type="Proteomes" id="UP000799439">
    <property type="component" value="Unassembled WGS sequence"/>
</dbReference>
<comment type="caution">
    <text evidence="1">The sequence shown here is derived from an EMBL/GenBank/DDBJ whole genome shotgun (WGS) entry which is preliminary data.</text>
</comment>
<reference evidence="1" key="1">
    <citation type="journal article" date="2020" name="Stud. Mycol.">
        <title>101 Dothideomycetes genomes: a test case for predicting lifestyles and emergence of pathogens.</title>
        <authorList>
            <person name="Haridas S."/>
            <person name="Albert R."/>
            <person name="Binder M."/>
            <person name="Bloem J."/>
            <person name="Labutti K."/>
            <person name="Salamov A."/>
            <person name="Andreopoulos B."/>
            <person name="Baker S."/>
            <person name="Barry K."/>
            <person name="Bills G."/>
            <person name="Bluhm B."/>
            <person name="Cannon C."/>
            <person name="Castanera R."/>
            <person name="Culley D."/>
            <person name="Daum C."/>
            <person name="Ezra D."/>
            <person name="Gonzalez J."/>
            <person name="Henrissat B."/>
            <person name="Kuo A."/>
            <person name="Liang C."/>
            <person name="Lipzen A."/>
            <person name="Lutzoni F."/>
            <person name="Magnuson J."/>
            <person name="Mondo S."/>
            <person name="Nolan M."/>
            <person name="Ohm R."/>
            <person name="Pangilinan J."/>
            <person name="Park H.-J."/>
            <person name="Ramirez L."/>
            <person name="Alfaro M."/>
            <person name="Sun H."/>
            <person name="Tritt A."/>
            <person name="Yoshinaga Y."/>
            <person name="Zwiers L.-H."/>
            <person name="Turgeon B."/>
            <person name="Goodwin S."/>
            <person name="Spatafora J."/>
            <person name="Crous P."/>
            <person name="Grigoriev I."/>
        </authorList>
    </citation>
    <scope>NUCLEOTIDE SEQUENCE</scope>
    <source>
        <strain evidence="1">CBS 260.36</strain>
    </source>
</reference>
<protein>
    <submittedName>
        <fullName evidence="1">Uncharacterized protein</fullName>
    </submittedName>
</protein>
<sequence>MRTTRIDIIFAVNLMSVCPARPTVEMCVRPLSPLSITRLSRIGPSKISDGDWLGCGESRNGHKVVGGQGSWLTDSMRSGT</sequence>
<proteinExistence type="predicted"/>
<dbReference type="AlphaFoldDB" id="A0A9P4IU85"/>
<organism evidence="1 2">
    <name type="scientific">Myriangium duriaei CBS 260.36</name>
    <dbReference type="NCBI Taxonomy" id="1168546"/>
    <lineage>
        <taxon>Eukaryota</taxon>
        <taxon>Fungi</taxon>
        <taxon>Dikarya</taxon>
        <taxon>Ascomycota</taxon>
        <taxon>Pezizomycotina</taxon>
        <taxon>Dothideomycetes</taxon>
        <taxon>Dothideomycetidae</taxon>
        <taxon>Myriangiales</taxon>
        <taxon>Myriangiaceae</taxon>
        <taxon>Myriangium</taxon>
    </lineage>
</organism>
<gene>
    <name evidence="1" type="ORF">K461DRAFT_73717</name>
</gene>
<evidence type="ECO:0000313" key="1">
    <source>
        <dbReference type="EMBL" id="KAF2147865.1"/>
    </source>
</evidence>